<evidence type="ECO:0000256" key="2">
    <source>
        <dbReference type="ARBA" id="ARBA00005013"/>
    </source>
</evidence>
<comment type="caution">
    <text evidence="8">The sequence shown here is derived from an EMBL/GenBank/DDBJ whole genome shotgun (WGS) entry which is preliminary data.</text>
</comment>
<evidence type="ECO:0000256" key="3">
    <source>
        <dbReference type="ARBA" id="ARBA00005708"/>
    </source>
</evidence>
<dbReference type="GO" id="GO:0004150">
    <property type="term" value="F:dihydroneopterin aldolase activity"/>
    <property type="evidence" value="ECO:0007669"/>
    <property type="project" value="UniProtKB-UniRule"/>
</dbReference>
<dbReference type="PANTHER" id="PTHR42844">
    <property type="entry name" value="DIHYDRONEOPTERIN ALDOLASE 1-RELATED"/>
    <property type="match status" value="1"/>
</dbReference>
<proteinExistence type="inferred from homology"/>
<comment type="catalytic activity">
    <reaction evidence="1 6">
        <text>7,8-dihydroneopterin = 6-hydroxymethyl-7,8-dihydropterin + glycolaldehyde</text>
        <dbReference type="Rhea" id="RHEA:10540"/>
        <dbReference type="ChEBI" id="CHEBI:17001"/>
        <dbReference type="ChEBI" id="CHEBI:17071"/>
        <dbReference type="ChEBI" id="CHEBI:44841"/>
        <dbReference type="EC" id="4.1.2.25"/>
    </reaction>
</comment>
<gene>
    <name evidence="8" type="primary">folB</name>
    <name evidence="8" type="ORF">D0C36_02855</name>
</gene>
<dbReference type="EC" id="4.1.2.25" evidence="6"/>
<keyword evidence="9" id="KW-1185">Reference proteome</keyword>
<protein>
    <recommendedName>
        <fullName evidence="6">7,8-dihydroneopterin aldolase</fullName>
        <ecNumber evidence="6">4.1.2.25</ecNumber>
    </recommendedName>
</protein>
<evidence type="ECO:0000313" key="9">
    <source>
        <dbReference type="Proteomes" id="UP000264217"/>
    </source>
</evidence>
<dbReference type="InterPro" id="IPR043133">
    <property type="entry name" value="GTP-CH-I_C/QueF"/>
</dbReference>
<dbReference type="PANTHER" id="PTHR42844:SF1">
    <property type="entry name" value="DIHYDRONEOPTERIN ALDOLASE 1-RELATED"/>
    <property type="match status" value="1"/>
</dbReference>
<organism evidence="8 9">
    <name type="scientific">Mucilaginibacter conchicola</name>
    <dbReference type="NCBI Taxonomy" id="2303333"/>
    <lineage>
        <taxon>Bacteria</taxon>
        <taxon>Pseudomonadati</taxon>
        <taxon>Bacteroidota</taxon>
        <taxon>Sphingobacteriia</taxon>
        <taxon>Sphingobacteriales</taxon>
        <taxon>Sphingobacteriaceae</taxon>
        <taxon>Mucilaginibacter</taxon>
    </lineage>
</organism>
<dbReference type="Gene3D" id="3.30.1130.10">
    <property type="match status" value="1"/>
</dbReference>
<feature type="domain" description="Dihydroneopterin aldolase/epimerase" evidence="7">
    <location>
        <begin position="4"/>
        <end position="116"/>
    </location>
</feature>
<evidence type="ECO:0000259" key="7">
    <source>
        <dbReference type="SMART" id="SM00905"/>
    </source>
</evidence>
<dbReference type="GO" id="GO:0046654">
    <property type="term" value="P:tetrahydrofolate biosynthetic process"/>
    <property type="evidence" value="ECO:0007669"/>
    <property type="project" value="UniProtKB-UniRule"/>
</dbReference>
<reference evidence="8 9" key="1">
    <citation type="submission" date="2018-08" db="EMBL/GenBank/DDBJ databases">
        <title>Mucilaginibacter sp. MYSH2.</title>
        <authorList>
            <person name="Seo T."/>
        </authorList>
    </citation>
    <scope>NUCLEOTIDE SEQUENCE [LARGE SCALE GENOMIC DNA]</scope>
    <source>
        <strain evidence="8 9">MYSH2</strain>
    </source>
</reference>
<dbReference type="SUPFAM" id="SSF55620">
    <property type="entry name" value="Tetrahydrobiopterin biosynthesis enzymes-like"/>
    <property type="match status" value="1"/>
</dbReference>
<dbReference type="UniPathway" id="UPA00077">
    <property type="reaction ID" value="UER00154"/>
</dbReference>
<accession>A0A372NWL6</accession>
<dbReference type="NCBIfam" id="TIGR00525">
    <property type="entry name" value="folB"/>
    <property type="match status" value="1"/>
</dbReference>
<dbReference type="AlphaFoldDB" id="A0A372NWL6"/>
<dbReference type="GO" id="GO:0005737">
    <property type="term" value="C:cytoplasm"/>
    <property type="evidence" value="ECO:0007669"/>
    <property type="project" value="TreeGrafter"/>
</dbReference>
<evidence type="ECO:0000256" key="1">
    <source>
        <dbReference type="ARBA" id="ARBA00001353"/>
    </source>
</evidence>
<dbReference type="OrthoDB" id="9803748at2"/>
<name>A0A372NWL6_9SPHI</name>
<comment type="function">
    <text evidence="6">Catalyzes the conversion of 7,8-dihydroneopterin to 6-hydroxymethyl-7,8-dihydropterin.</text>
</comment>
<dbReference type="InterPro" id="IPR006157">
    <property type="entry name" value="FolB_dom"/>
</dbReference>
<evidence type="ECO:0000256" key="6">
    <source>
        <dbReference type="RuleBase" id="RU362079"/>
    </source>
</evidence>
<dbReference type="SMART" id="SM00905">
    <property type="entry name" value="FolB"/>
    <property type="match status" value="1"/>
</dbReference>
<sequence>MIKVALEGVEVFAYHGFYPEEQKIGTRFLIDVQVSFQQKGSFADDTLNHTVNYEELYTIIKEEMTITRKVIETAAEAILERVKTAFTFIETAEVTIKKQNPPFNSPIKQSIISLSYQK</sequence>
<comment type="pathway">
    <text evidence="2 6">Cofactor biosynthesis; tetrahydrofolate biosynthesis; 2-amino-4-hydroxy-6-hydroxymethyl-7,8-dihydropteridine diphosphate from 7,8-dihydroneopterin triphosphate: step 3/4.</text>
</comment>
<dbReference type="GO" id="GO:0046656">
    <property type="term" value="P:folic acid biosynthetic process"/>
    <property type="evidence" value="ECO:0007669"/>
    <property type="project" value="UniProtKB-UniRule"/>
</dbReference>
<comment type="similarity">
    <text evidence="3 6">Belongs to the DHNA family.</text>
</comment>
<dbReference type="NCBIfam" id="TIGR00526">
    <property type="entry name" value="folB_dom"/>
    <property type="match status" value="1"/>
</dbReference>
<keyword evidence="5 6" id="KW-0456">Lyase</keyword>
<dbReference type="Pfam" id="PF02152">
    <property type="entry name" value="FolB"/>
    <property type="match status" value="1"/>
</dbReference>
<evidence type="ECO:0000313" key="8">
    <source>
        <dbReference type="EMBL" id="RFZ94503.1"/>
    </source>
</evidence>
<evidence type="ECO:0000256" key="5">
    <source>
        <dbReference type="ARBA" id="ARBA00023239"/>
    </source>
</evidence>
<dbReference type="Proteomes" id="UP000264217">
    <property type="component" value="Unassembled WGS sequence"/>
</dbReference>
<dbReference type="EMBL" id="QWDC01000001">
    <property type="protein sequence ID" value="RFZ94503.1"/>
    <property type="molecule type" value="Genomic_DNA"/>
</dbReference>
<dbReference type="InterPro" id="IPR006156">
    <property type="entry name" value="Dihydroneopterin_aldolase"/>
</dbReference>
<evidence type="ECO:0000256" key="4">
    <source>
        <dbReference type="ARBA" id="ARBA00022909"/>
    </source>
</evidence>
<keyword evidence="4 6" id="KW-0289">Folate biosynthesis</keyword>
<dbReference type="RefSeq" id="WP_117390065.1">
    <property type="nucleotide sequence ID" value="NZ_QWDC01000001.1"/>
</dbReference>